<reference evidence="1" key="1">
    <citation type="journal article" date="2020" name="Nature">
        <title>Giant virus diversity and host interactions through global metagenomics.</title>
        <authorList>
            <person name="Schulz F."/>
            <person name="Roux S."/>
            <person name="Paez-Espino D."/>
            <person name="Jungbluth S."/>
            <person name="Walsh D.A."/>
            <person name="Denef V.J."/>
            <person name="McMahon K.D."/>
            <person name="Konstantinidis K.T."/>
            <person name="Eloe-Fadrosh E.A."/>
            <person name="Kyrpides N.C."/>
            <person name="Woyke T."/>
        </authorList>
    </citation>
    <scope>NUCLEOTIDE SEQUENCE</scope>
    <source>
        <strain evidence="1">GVMAG-M-3300023174-189</strain>
    </source>
</reference>
<sequence>MDTNVIVQRALDLMSSKRQASRKYYEKNKDIILIKKRVKYYENRSKQ</sequence>
<accession>A0A6C0DJP6</accession>
<protein>
    <submittedName>
        <fullName evidence="1">Uncharacterized protein</fullName>
    </submittedName>
</protein>
<name>A0A6C0DJP6_9ZZZZ</name>
<evidence type="ECO:0000313" key="1">
    <source>
        <dbReference type="EMBL" id="QHT16737.1"/>
    </source>
</evidence>
<dbReference type="AlphaFoldDB" id="A0A6C0DJP6"/>
<dbReference type="EMBL" id="MN739626">
    <property type="protein sequence ID" value="QHT16737.1"/>
    <property type="molecule type" value="Genomic_DNA"/>
</dbReference>
<proteinExistence type="predicted"/>
<organism evidence="1">
    <name type="scientific">viral metagenome</name>
    <dbReference type="NCBI Taxonomy" id="1070528"/>
    <lineage>
        <taxon>unclassified sequences</taxon>
        <taxon>metagenomes</taxon>
        <taxon>organismal metagenomes</taxon>
    </lineage>
</organism>